<comment type="caution">
    <text evidence="4">The sequence shown here is derived from an EMBL/GenBank/DDBJ whole genome shotgun (WGS) entry which is preliminary data.</text>
</comment>
<evidence type="ECO:0000259" key="2">
    <source>
        <dbReference type="SMART" id="SM00065"/>
    </source>
</evidence>
<organism evidence="4 5">
    <name type="scientific">Actinoallomurus oryzae</name>
    <dbReference type="NCBI Taxonomy" id="502180"/>
    <lineage>
        <taxon>Bacteria</taxon>
        <taxon>Bacillati</taxon>
        <taxon>Actinomycetota</taxon>
        <taxon>Actinomycetes</taxon>
        <taxon>Streptosporangiales</taxon>
        <taxon>Thermomonosporaceae</taxon>
        <taxon>Actinoallomurus</taxon>
    </lineage>
</organism>
<reference evidence="5" key="1">
    <citation type="journal article" date="2019" name="Int. J. Syst. Evol. Microbiol.">
        <title>The Global Catalogue of Microorganisms (GCM) 10K type strain sequencing project: providing services to taxonomists for standard genome sequencing and annotation.</title>
        <authorList>
            <consortium name="The Broad Institute Genomics Platform"/>
            <consortium name="The Broad Institute Genome Sequencing Center for Infectious Disease"/>
            <person name="Wu L."/>
            <person name="Ma J."/>
        </authorList>
    </citation>
    <scope>NUCLEOTIDE SEQUENCE [LARGE SCALE GENOMIC DNA]</scope>
    <source>
        <strain evidence="5">JCM 17933</strain>
    </source>
</reference>
<protein>
    <submittedName>
        <fullName evidence="4">SpoIIE family protein phosphatase</fullName>
    </submittedName>
</protein>
<dbReference type="InterPro" id="IPR013656">
    <property type="entry name" value="PAS_4"/>
</dbReference>
<name>A0ABP8QQ24_9ACTN</name>
<evidence type="ECO:0000313" key="5">
    <source>
        <dbReference type="Proteomes" id="UP001500503"/>
    </source>
</evidence>
<dbReference type="RefSeq" id="WP_345470229.1">
    <property type="nucleotide sequence ID" value="NZ_BAABHF010000039.1"/>
</dbReference>
<dbReference type="PANTHER" id="PTHR43156:SF2">
    <property type="entry name" value="STAGE II SPORULATION PROTEIN E"/>
    <property type="match status" value="1"/>
</dbReference>
<evidence type="ECO:0000256" key="1">
    <source>
        <dbReference type="ARBA" id="ARBA00022801"/>
    </source>
</evidence>
<dbReference type="InterPro" id="IPR035965">
    <property type="entry name" value="PAS-like_dom_sf"/>
</dbReference>
<evidence type="ECO:0000259" key="3">
    <source>
        <dbReference type="SMART" id="SM00331"/>
    </source>
</evidence>
<dbReference type="SMART" id="SM00065">
    <property type="entry name" value="GAF"/>
    <property type="match status" value="1"/>
</dbReference>
<dbReference type="Proteomes" id="UP001500503">
    <property type="component" value="Unassembled WGS sequence"/>
</dbReference>
<dbReference type="Pfam" id="PF07228">
    <property type="entry name" value="SpoIIE"/>
    <property type="match status" value="1"/>
</dbReference>
<dbReference type="SUPFAM" id="SSF55785">
    <property type="entry name" value="PYP-like sensor domain (PAS domain)"/>
    <property type="match status" value="1"/>
</dbReference>
<dbReference type="SMART" id="SM00331">
    <property type="entry name" value="PP2C_SIG"/>
    <property type="match status" value="1"/>
</dbReference>
<dbReference type="Gene3D" id="3.30.450.40">
    <property type="match status" value="1"/>
</dbReference>
<feature type="domain" description="GAF" evidence="2">
    <location>
        <begin position="171"/>
        <end position="340"/>
    </location>
</feature>
<dbReference type="InterPro" id="IPR029016">
    <property type="entry name" value="GAF-like_dom_sf"/>
</dbReference>
<dbReference type="InterPro" id="IPR003018">
    <property type="entry name" value="GAF"/>
</dbReference>
<dbReference type="EMBL" id="BAABHF010000039">
    <property type="protein sequence ID" value="GAA4506805.1"/>
    <property type="molecule type" value="Genomic_DNA"/>
</dbReference>
<proteinExistence type="predicted"/>
<keyword evidence="1" id="KW-0378">Hydrolase</keyword>
<dbReference type="Pfam" id="PF08448">
    <property type="entry name" value="PAS_4"/>
    <property type="match status" value="1"/>
</dbReference>
<dbReference type="Gene3D" id="3.30.450.20">
    <property type="entry name" value="PAS domain"/>
    <property type="match status" value="1"/>
</dbReference>
<dbReference type="Gene3D" id="3.60.40.10">
    <property type="entry name" value="PPM-type phosphatase domain"/>
    <property type="match status" value="1"/>
</dbReference>
<dbReference type="SUPFAM" id="SSF81606">
    <property type="entry name" value="PP2C-like"/>
    <property type="match status" value="1"/>
</dbReference>
<keyword evidence="5" id="KW-1185">Reference proteome</keyword>
<gene>
    <name evidence="4" type="ORF">GCM10023191_064430</name>
</gene>
<accession>A0ABP8QQ24</accession>
<evidence type="ECO:0000313" key="4">
    <source>
        <dbReference type="EMBL" id="GAA4506805.1"/>
    </source>
</evidence>
<dbReference type="PANTHER" id="PTHR43156">
    <property type="entry name" value="STAGE II SPORULATION PROTEIN E-RELATED"/>
    <property type="match status" value="1"/>
</dbReference>
<dbReference type="InterPro" id="IPR036457">
    <property type="entry name" value="PPM-type-like_dom_sf"/>
</dbReference>
<dbReference type="SUPFAM" id="SSF55781">
    <property type="entry name" value="GAF domain-like"/>
    <property type="match status" value="1"/>
</dbReference>
<dbReference type="Pfam" id="PF01590">
    <property type="entry name" value="GAF"/>
    <property type="match status" value="1"/>
</dbReference>
<dbReference type="InterPro" id="IPR001932">
    <property type="entry name" value="PPM-type_phosphatase-like_dom"/>
</dbReference>
<sequence length="576" mass="62540">MTEPSLLESSSRTNPELDVLFDQSPVGMIFLDRELRARRTNAAFRQLIGLPDEAIIGRRPSEVEDLSIRYWATARPIHWRTSDGTAWDERTLGEQVIDRGVPVINMHVEWTRAGKRRILSWSGYRVTENGRVLGALLCFLDFTNHAQSITRTHARLDLLERAGSQIGATLDIHHTARELADLAVPELADRISIDLLDQVLEGENLPRTNSDALQFRRVAARDSVASAKARYEMGDLVTVPVTSPLAVALLRGTSLLVRDPAEMRGRFSDSPAAVEAFLARGVHTLMVVPLVARGVTLGVASFFRAEHPEPYGEADLRLVSDLASRAAVCIDNARLYTREHNTAVTLQRSLLPQHIPQVPGLRIAHRYEPATQTAEVGGDWFDVIPLDTGQVALVVGDVTGHSIHAAALMGQLRTTTAALARLGCPPEEIMRQLSGVAADYDDEIGATCLYALYDSESRRCRFTSAGHLPPALRHPGGSVEFIDVPGGMMLGVGKSRYPATDTELPEDSVLALYTDGLVEHPGQDIGTGMSDLARTLTAGSARSLDQLCDSVLAGLGAGARDDIALLLARTTVGTAR</sequence>
<dbReference type="InterPro" id="IPR052016">
    <property type="entry name" value="Bact_Sigma-Reg"/>
</dbReference>
<feature type="domain" description="PPM-type phosphatase" evidence="3">
    <location>
        <begin position="358"/>
        <end position="570"/>
    </location>
</feature>